<reference evidence="1" key="2">
    <citation type="journal article" date="2023" name="IMA Fungus">
        <title>Comparative genomic study of the Penicillium genus elucidates a diverse pangenome and 15 lateral gene transfer events.</title>
        <authorList>
            <person name="Petersen C."/>
            <person name="Sorensen T."/>
            <person name="Nielsen M.R."/>
            <person name="Sondergaard T.E."/>
            <person name="Sorensen J.L."/>
            <person name="Fitzpatrick D.A."/>
            <person name="Frisvad J.C."/>
            <person name="Nielsen K.L."/>
        </authorList>
    </citation>
    <scope>NUCLEOTIDE SEQUENCE</scope>
    <source>
        <strain evidence="1">IBT 35675</strain>
    </source>
</reference>
<gene>
    <name evidence="1" type="ORF">N7541_000092</name>
</gene>
<protein>
    <submittedName>
        <fullName evidence="1">Uncharacterized protein</fullName>
    </submittedName>
</protein>
<accession>A0A9W9RTQ6</accession>
<evidence type="ECO:0000313" key="2">
    <source>
        <dbReference type="Proteomes" id="UP001148299"/>
    </source>
</evidence>
<dbReference type="Proteomes" id="UP001148299">
    <property type="component" value="Unassembled WGS sequence"/>
</dbReference>
<sequence>MDTTPNHLGPRADLDGLPFYLKWQQFNFADGTWKWDPEHIALMELKGHKLFLKTGYNHKLLEHPCVAECLSENPAIGWPRVIFQNKFTSFICVLNAKTCRDLLVEYQSARRLSGLEIKTVLFHMFYSKQGRVLFGRFYAARKDVNITEEDKETIAWTLCIRSVFKTNIQLREYLMTNQ</sequence>
<dbReference type="AlphaFoldDB" id="A0A9W9RTQ6"/>
<proteinExistence type="predicted"/>
<evidence type="ECO:0000313" key="1">
    <source>
        <dbReference type="EMBL" id="KAJ5366151.1"/>
    </source>
</evidence>
<name>A0A9W9RTQ6_PENBR</name>
<dbReference type="EMBL" id="JAPZBR010000001">
    <property type="protein sequence ID" value="KAJ5366151.1"/>
    <property type="molecule type" value="Genomic_DNA"/>
</dbReference>
<reference evidence="1" key="1">
    <citation type="submission" date="2022-12" db="EMBL/GenBank/DDBJ databases">
        <authorList>
            <person name="Petersen C."/>
        </authorList>
    </citation>
    <scope>NUCLEOTIDE SEQUENCE</scope>
    <source>
        <strain evidence="1">IBT 35675</strain>
    </source>
</reference>
<keyword evidence="2" id="KW-1185">Reference proteome</keyword>
<organism evidence="1 2">
    <name type="scientific">Penicillium brevicompactum</name>
    <dbReference type="NCBI Taxonomy" id="5074"/>
    <lineage>
        <taxon>Eukaryota</taxon>
        <taxon>Fungi</taxon>
        <taxon>Dikarya</taxon>
        <taxon>Ascomycota</taxon>
        <taxon>Pezizomycotina</taxon>
        <taxon>Eurotiomycetes</taxon>
        <taxon>Eurotiomycetidae</taxon>
        <taxon>Eurotiales</taxon>
        <taxon>Aspergillaceae</taxon>
        <taxon>Penicillium</taxon>
    </lineage>
</organism>
<comment type="caution">
    <text evidence="1">The sequence shown here is derived from an EMBL/GenBank/DDBJ whole genome shotgun (WGS) entry which is preliminary data.</text>
</comment>